<organism evidence="2 3">
    <name type="scientific">Plasmodium falciparum RAJ116</name>
    <dbReference type="NCBI Taxonomy" id="580058"/>
    <lineage>
        <taxon>Eukaryota</taxon>
        <taxon>Sar</taxon>
        <taxon>Alveolata</taxon>
        <taxon>Apicomplexa</taxon>
        <taxon>Aconoidasida</taxon>
        <taxon>Haemosporida</taxon>
        <taxon>Plasmodiidae</taxon>
        <taxon>Plasmodium</taxon>
        <taxon>Plasmodium (Laverania)</taxon>
    </lineage>
</organism>
<reference evidence="3" key="2">
    <citation type="submission" date="2015-07" db="EMBL/GenBank/DDBJ databases">
        <title>The genome sequence of Plasmodium falciparum RAJ116.</title>
        <authorList>
            <consortium name="The Broad Institute Genome Sequencing Platform"/>
            <person name="Volkman S.K."/>
            <person name="Neafsey D.E."/>
            <person name="Dash A.P."/>
            <person name="Chitnis C.E."/>
            <person name="Hartl D.L."/>
            <person name="Young S.K."/>
            <person name="Kodira C.D."/>
            <person name="Zeng Q."/>
            <person name="Koehrsen M."/>
            <person name="Godfrey P."/>
            <person name="Alvarado L."/>
            <person name="Berlin A."/>
            <person name="Borenstein D."/>
            <person name="Chen Z."/>
            <person name="Engels R."/>
            <person name="Freedman E."/>
            <person name="Gellesch M."/>
            <person name="Goldberg J."/>
            <person name="Griggs A."/>
            <person name="Gujja S."/>
            <person name="Heiman D."/>
            <person name="Hepburn T."/>
            <person name="Howarth C."/>
            <person name="Jen D."/>
            <person name="Larson L."/>
            <person name="Lewis B."/>
            <person name="Mehta T."/>
            <person name="Park D."/>
            <person name="Pearson M."/>
            <person name="Roberts A."/>
            <person name="Saif S."/>
            <person name="Shea T."/>
            <person name="Shenoy N."/>
            <person name="Sisk P."/>
            <person name="Stolte C."/>
            <person name="Sykes S."/>
            <person name="Walk T."/>
            <person name="White J."/>
            <person name="Yandava C."/>
            <person name="Wirth D.F."/>
            <person name="Nusbaum C."/>
            <person name="Birren B."/>
        </authorList>
    </citation>
    <scope>NUCLEOTIDE SEQUENCE [LARGE SCALE GENOMIC DNA]</scope>
    <source>
        <strain evidence="3">RAJ116</strain>
    </source>
</reference>
<dbReference type="Gene3D" id="1.25.50.10">
    <property type="entry name" value="Peptidase M1, alanyl aminopeptidase, C-terminal domain"/>
    <property type="match status" value="1"/>
</dbReference>
<dbReference type="InterPro" id="IPR024601">
    <property type="entry name" value="Peptidase_M1_pepN_C"/>
</dbReference>
<feature type="domain" description="Peptidase M1 alanyl aminopeptidase C-terminal" evidence="1">
    <location>
        <begin position="17"/>
        <end position="215"/>
    </location>
</feature>
<reference evidence="3" key="1">
    <citation type="submission" date="2015-07" db="EMBL/GenBank/DDBJ databases">
        <title>Annotation of Plasmodium falciparum RAJ116.</title>
        <authorList>
            <consortium name="The Broad Institute Genome Sequencing Platform"/>
            <person name="Volkman S.K."/>
            <person name="Neafsey D.E."/>
            <person name="Dash A.P."/>
            <person name="Chitnis C.E."/>
            <person name="Hartl D.L."/>
            <person name="Young S.K."/>
            <person name="Zeng Q."/>
            <person name="Koehrsen M."/>
            <person name="Alvarado L."/>
            <person name="Berlin A."/>
            <person name="Borenstein D."/>
            <person name="Chapman S.B."/>
            <person name="Chen Z."/>
            <person name="Engels R."/>
            <person name="Freedman E."/>
            <person name="Gellesch M."/>
            <person name="Goldberg J."/>
            <person name="Griggs A."/>
            <person name="Gujja S."/>
            <person name="Heilman E.R."/>
            <person name="Heiman D.I."/>
            <person name="Howarth C."/>
            <person name="Jen D."/>
            <person name="Larson L."/>
            <person name="Mehta T."/>
            <person name="Neiman D."/>
            <person name="Park D."/>
            <person name="Pearson M."/>
            <person name="Roberts A."/>
            <person name="Saif S."/>
            <person name="Shea T."/>
            <person name="Shenoy N."/>
            <person name="Sisk P."/>
            <person name="Stolte C."/>
            <person name="Sykes S."/>
            <person name="Walk T."/>
            <person name="White J."/>
            <person name="Yandava C."/>
            <person name="Haas B."/>
            <person name="Henn M.R."/>
            <person name="Nusbaum C."/>
            <person name="Birren B."/>
        </authorList>
    </citation>
    <scope>NUCLEOTIDE SEQUENCE [LARGE SCALE GENOMIC DNA]</scope>
    <source>
        <strain evidence="3">RAJ116</strain>
    </source>
</reference>
<dbReference type="InterPro" id="IPR037144">
    <property type="entry name" value="Peptidase_M1_pepN_C_sf"/>
</dbReference>
<sequence length="219" mass="25983">MFKSLEAKADDLTYFNDESHVDFDQMNMRTLRNTLLSLLSKAQYPNILNEIIEHSKSPYPSNWLTSLSVSAYFDKYFELYDKTYKLSKDDELLLQEWLKTVSRSDRKDIYEILKKLENEVLKDSKNPNDIRAVYLPFTNNLRRFHDISGKGYKLIAEVITKTDKFNPMVATQLCEPFKLWNKLDTKRQELMLNEMNTMLQEPNISNNLKEYLLRLTNKL</sequence>
<dbReference type="AlphaFoldDB" id="A0A0L0CTD8"/>
<dbReference type="Pfam" id="PF17432">
    <property type="entry name" value="DUF3458_C"/>
    <property type="match status" value="1"/>
</dbReference>
<dbReference type="Proteomes" id="UP000054566">
    <property type="component" value="Unassembled WGS sequence"/>
</dbReference>
<protein>
    <recommendedName>
        <fullName evidence="1">Peptidase M1 alanyl aminopeptidase C-terminal domain-containing protein</fullName>
    </recommendedName>
</protein>
<proteinExistence type="predicted"/>
<gene>
    <name evidence="2" type="ORF">PFLG_00817</name>
</gene>
<evidence type="ECO:0000259" key="1">
    <source>
        <dbReference type="Pfam" id="PF17432"/>
    </source>
</evidence>
<dbReference type="PANTHER" id="PTHR46322:SF1">
    <property type="entry name" value="PUROMYCIN-SENSITIVE AMINOPEPTIDASE"/>
    <property type="match status" value="1"/>
</dbReference>
<dbReference type="InterPro" id="IPR012779">
    <property type="entry name" value="Peptidase_M1_pepN"/>
</dbReference>
<name>A0A0L0CTD8_PLAFA</name>
<dbReference type="OrthoDB" id="10031169at2759"/>
<dbReference type="EMBL" id="GG663908">
    <property type="protein sequence ID" value="KNC35740.1"/>
    <property type="molecule type" value="Genomic_DNA"/>
</dbReference>
<dbReference type="GO" id="GO:0008270">
    <property type="term" value="F:zinc ion binding"/>
    <property type="evidence" value="ECO:0007669"/>
    <property type="project" value="InterPro"/>
</dbReference>
<evidence type="ECO:0000313" key="2">
    <source>
        <dbReference type="EMBL" id="KNC35740.1"/>
    </source>
</evidence>
<dbReference type="PANTHER" id="PTHR46322">
    <property type="entry name" value="PUROMYCIN-SENSITIVE AMINOPEPTIDASE"/>
    <property type="match status" value="1"/>
</dbReference>
<accession>A0A0L0CTD8</accession>
<evidence type="ECO:0000313" key="3">
    <source>
        <dbReference type="Proteomes" id="UP000054566"/>
    </source>
</evidence>